<reference evidence="2" key="2">
    <citation type="submission" date="2023-05" db="EMBL/GenBank/DDBJ databases">
        <authorList>
            <person name="Schelkunov M.I."/>
        </authorList>
    </citation>
    <scope>NUCLEOTIDE SEQUENCE</scope>
    <source>
        <strain evidence="2">Hsosn_3</strain>
        <tissue evidence="2">Leaf</tissue>
    </source>
</reference>
<proteinExistence type="inferred from homology"/>
<comment type="caution">
    <text evidence="2">The sequence shown here is derived from an EMBL/GenBank/DDBJ whole genome shotgun (WGS) entry which is preliminary data.</text>
</comment>
<gene>
    <name evidence="2" type="ORF">POM88_052061</name>
</gene>
<dbReference type="Pfam" id="PF08569">
    <property type="entry name" value="Mo25"/>
    <property type="match status" value="1"/>
</dbReference>
<dbReference type="SUPFAM" id="SSF48371">
    <property type="entry name" value="ARM repeat"/>
    <property type="match status" value="1"/>
</dbReference>
<dbReference type="Gene3D" id="1.25.10.10">
    <property type="entry name" value="Leucine-rich Repeat Variant"/>
    <property type="match status" value="1"/>
</dbReference>
<dbReference type="EMBL" id="JAUIZM010000012">
    <property type="protein sequence ID" value="KAK1353696.1"/>
    <property type="molecule type" value="Genomic_DNA"/>
</dbReference>
<evidence type="ECO:0000313" key="2">
    <source>
        <dbReference type="EMBL" id="KAK1353696.1"/>
    </source>
</evidence>
<evidence type="ECO:0000256" key="1">
    <source>
        <dbReference type="ARBA" id="ARBA00011012"/>
    </source>
</evidence>
<dbReference type="PANTHER" id="PTHR10182:SF34">
    <property type="entry name" value="MO25-LIKE PROTEIN"/>
    <property type="match status" value="1"/>
</dbReference>
<dbReference type="GO" id="GO:0035556">
    <property type="term" value="P:intracellular signal transduction"/>
    <property type="evidence" value="ECO:0007669"/>
    <property type="project" value="TreeGrafter"/>
</dbReference>
<name>A0AAD8GTB6_9APIA</name>
<dbReference type="Proteomes" id="UP001237642">
    <property type="component" value="Unassembled WGS sequence"/>
</dbReference>
<dbReference type="GO" id="GO:0043539">
    <property type="term" value="F:protein serine/threonine kinase activator activity"/>
    <property type="evidence" value="ECO:0007669"/>
    <property type="project" value="TreeGrafter"/>
</dbReference>
<dbReference type="InterPro" id="IPR013878">
    <property type="entry name" value="Mo25"/>
</dbReference>
<protein>
    <submittedName>
        <fullName evidence="2">Uncharacterized protein</fullName>
    </submittedName>
</protein>
<keyword evidence="3" id="KW-1185">Reference proteome</keyword>
<dbReference type="PANTHER" id="PTHR10182">
    <property type="entry name" value="CALCIUM-BINDING PROTEIN 39-RELATED"/>
    <property type="match status" value="1"/>
</dbReference>
<dbReference type="InterPro" id="IPR011989">
    <property type="entry name" value="ARM-like"/>
</dbReference>
<sequence>MLLDRSNTSVMVLYVSSIDNMRILMNLLRDSNKTIKLEAFHVFKLFAANQNKPPEIARNKQKRFFNDFHFDKGIELALSRKIIILFCTPQSNHSILMRPHFASEDEDFKSDKAQVVREIETLEPTTPYASPQR</sequence>
<evidence type="ECO:0000313" key="3">
    <source>
        <dbReference type="Proteomes" id="UP001237642"/>
    </source>
</evidence>
<dbReference type="InterPro" id="IPR016024">
    <property type="entry name" value="ARM-type_fold"/>
</dbReference>
<dbReference type="AlphaFoldDB" id="A0AAD8GTB6"/>
<accession>A0AAD8GTB6</accession>
<comment type="similarity">
    <text evidence="1">Belongs to the Mo25 family.</text>
</comment>
<organism evidence="2 3">
    <name type="scientific">Heracleum sosnowskyi</name>
    <dbReference type="NCBI Taxonomy" id="360622"/>
    <lineage>
        <taxon>Eukaryota</taxon>
        <taxon>Viridiplantae</taxon>
        <taxon>Streptophyta</taxon>
        <taxon>Embryophyta</taxon>
        <taxon>Tracheophyta</taxon>
        <taxon>Spermatophyta</taxon>
        <taxon>Magnoliopsida</taxon>
        <taxon>eudicotyledons</taxon>
        <taxon>Gunneridae</taxon>
        <taxon>Pentapetalae</taxon>
        <taxon>asterids</taxon>
        <taxon>campanulids</taxon>
        <taxon>Apiales</taxon>
        <taxon>Apiaceae</taxon>
        <taxon>Apioideae</taxon>
        <taxon>apioid superclade</taxon>
        <taxon>Tordylieae</taxon>
        <taxon>Tordyliinae</taxon>
        <taxon>Heracleum</taxon>
    </lineage>
</organism>
<reference evidence="2" key="1">
    <citation type="submission" date="2023-02" db="EMBL/GenBank/DDBJ databases">
        <title>Genome of toxic invasive species Heracleum sosnowskyi carries increased number of genes despite the absence of recent whole-genome duplications.</title>
        <authorList>
            <person name="Schelkunov M."/>
            <person name="Shtratnikova V."/>
            <person name="Makarenko M."/>
            <person name="Klepikova A."/>
            <person name="Omelchenko D."/>
            <person name="Novikova G."/>
            <person name="Obukhova E."/>
            <person name="Bogdanov V."/>
            <person name="Penin A."/>
            <person name="Logacheva M."/>
        </authorList>
    </citation>
    <scope>NUCLEOTIDE SEQUENCE</scope>
    <source>
        <strain evidence="2">Hsosn_3</strain>
        <tissue evidence="2">Leaf</tissue>
    </source>
</reference>